<dbReference type="EMBL" id="JRKS01000002">
    <property type="protein sequence ID" value="KGJ09398.1"/>
    <property type="molecule type" value="Genomic_DNA"/>
</dbReference>
<accession>A0A099FGT9</accession>
<gene>
    <name evidence="2" type="ORF">IC63_01100</name>
</gene>
<keyword evidence="2" id="KW-0670">Pyruvate</keyword>
<sequence length="169" mass="17748">MRAVLLTFCVLALGACESSGKLMTLASDDGPEEFAIVPSKPLELPPDLAALPAPTPGGSNITDQNPDADAVAALGGNPAQLAAQGVGAGDGALIAHAGRHGVTPGVRQITAQEDAEYRRRNGRRLLEVVARSNVYYRAYRRQSLDSQAELDRWRPTGVQTPTAPPAPSR</sequence>
<organism evidence="2 3">
    <name type="scientific">Paracoccus sphaerophysae</name>
    <dbReference type="NCBI Taxonomy" id="690417"/>
    <lineage>
        <taxon>Bacteria</taxon>
        <taxon>Pseudomonadati</taxon>
        <taxon>Pseudomonadota</taxon>
        <taxon>Alphaproteobacteria</taxon>
        <taxon>Rhodobacterales</taxon>
        <taxon>Paracoccaceae</taxon>
        <taxon>Paracoccus</taxon>
    </lineage>
</organism>
<evidence type="ECO:0000313" key="2">
    <source>
        <dbReference type="EMBL" id="KGJ09398.1"/>
    </source>
</evidence>
<reference evidence="2 3" key="2">
    <citation type="submission" date="2014-10" db="EMBL/GenBank/DDBJ databases">
        <title>Paracoccus sanguinis sp. nov., isolated from clinical specimens of New York State patients.</title>
        <authorList>
            <person name="Mingle L.A."/>
            <person name="Cole J.A."/>
            <person name="Lapierre P."/>
            <person name="Musser K.A."/>
        </authorList>
    </citation>
    <scope>NUCLEOTIDE SEQUENCE [LARGE SCALE GENOMIC DNA]</scope>
    <source>
        <strain evidence="2 3">HAMBI 3106</strain>
    </source>
</reference>
<reference evidence="2 3" key="1">
    <citation type="submission" date="2014-09" db="EMBL/GenBank/DDBJ databases">
        <authorList>
            <person name="McGinnis J.M."/>
            <person name="Wolfgang W.J."/>
        </authorList>
    </citation>
    <scope>NUCLEOTIDE SEQUENCE [LARGE SCALE GENOMIC DNA]</scope>
    <source>
        <strain evidence="2 3">HAMBI 3106</strain>
    </source>
</reference>
<keyword evidence="2" id="KW-0012">Acyltransferase</keyword>
<evidence type="ECO:0000256" key="1">
    <source>
        <dbReference type="SAM" id="MobiDB-lite"/>
    </source>
</evidence>
<name>A0A099FGT9_9RHOB</name>
<dbReference type="STRING" id="690417.IC63_01100"/>
<keyword evidence="3" id="KW-1185">Reference proteome</keyword>
<dbReference type="InterPro" id="IPR021395">
    <property type="entry name" value="DUF3035"/>
</dbReference>
<feature type="region of interest" description="Disordered" evidence="1">
    <location>
        <begin position="47"/>
        <end position="69"/>
    </location>
</feature>
<evidence type="ECO:0000313" key="3">
    <source>
        <dbReference type="Proteomes" id="UP000029917"/>
    </source>
</evidence>
<protein>
    <submittedName>
        <fullName evidence="2">Pyruvate/2-oxoglutarate dehydrogenase complex, dihydrolipoamide acyltransferase (E2) component</fullName>
    </submittedName>
</protein>
<keyword evidence="2" id="KW-0808">Transferase</keyword>
<dbReference type="GO" id="GO:0016746">
    <property type="term" value="F:acyltransferase activity"/>
    <property type="evidence" value="ECO:0007669"/>
    <property type="project" value="UniProtKB-KW"/>
</dbReference>
<dbReference type="Proteomes" id="UP000029917">
    <property type="component" value="Unassembled WGS sequence"/>
</dbReference>
<feature type="region of interest" description="Disordered" evidence="1">
    <location>
        <begin position="146"/>
        <end position="169"/>
    </location>
</feature>
<dbReference type="RefSeq" id="WP_036716177.1">
    <property type="nucleotide sequence ID" value="NZ_CALUAY010000108.1"/>
</dbReference>
<dbReference type="Pfam" id="PF11233">
    <property type="entry name" value="DUF3035"/>
    <property type="match status" value="1"/>
</dbReference>
<dbReference type="AlphaFoldDB" id="A0A099FGT9"/>
<dbReference type="PROSITE" id="PS51257">
    <property type="entry name" value="PROKAR_LIPOPROTEIN"/>
    <property type="match status" value="1"/>
</dbReference>
<dbReference type="OrthoDB" id="7876689at2"/>
<proteinExistence type="predicted"/>
<comment type="caution">
    <text evidence="2">The sequence shown here is derived from an EMBL/GenBank/DDBJ whole genome shotgun (WGS) entry which is preliminary data.</text>
</comment>